<dbReference type="Proteomes" id="UP000001382">
    <property type="component" value="Chromosome"/>
</dbReference>
<dbReference type="SUPFAM" id="SSF53448">
    <property type="entry name" value="Nucleotide-diphospho-sugar transferases"/>
    <property type="match status" value="1"/>
</dbReference>
<dbReference type="OrthoDB" id="3180470at2"/>
<dbReference type="InterPro" id="IPR029044">
    <property type="entry name" value="Nucleotide-diphossugar_trans"/>
</dbReference>
<reference evidence="7" key="2">
    <citation type="submission" date="2010-01" db="EMBL/GenBank/DDBJ databases">
        <title>The complete genome of Geodermatophilus obscurus DSM 43160.</title>
        <authorList>
            <consortium name="US DOE Joint Genome Institute (JGI-PGF)"/>
            <person name="Lucas S."/>
            <person name="Copeland A."/>
            <person name="Lapidus A."/>
            <person name="Glavina del Rio T."/>
            <person name="Dalin E."/>
            <person name="Tice H."/>
            <person name="Bruce D."/>
            <person name="Goodwin L."/>
            <person name="Pitluck S."/>
            <person name="Kyrpides N."/>
            <person name="Mavromatis K."/>
            <person name="Ivanova N."/>
            <person name="Munk A.C."/>
            <person name="Brettin T."/>
            <person name="Detter J.C."/>
            <person name="Han C."/>
            <person name="Larimer F."/>
            <person name="Land M."/>
            <person name="Hauser L."/>
            <person name="Markowitz V."/>
            <person name="Cheng J.-F."/>
            <person name="Hugenholtz P."/>
            <person name="Woyke T."/>
            <person name="Wu D."/>
            <person name="Jando M."/>
            <person name="Schneider S."/>
            <person name="Klenk H.-P."/>
            <person name="Eisen J.A."/>
        </authorList>
    </citation>
    <scope>NUCLEOTIDE SEQUENCE [LARGE SCALE GENOMIC DNA]</scope>
    <source>
        <strain evidence="7">ATCC 25078 / DSM 43160 / JCM 3152 / KCC A-0152 / KCTC 9177 / NBRC 13315 / NRRL B-3577 / G-20</strain>
    </source>
</reference>
<dbReference type="KEGG" id="gob:Gobs_0428"/>
<proteinExistence type="inferred from homology"/>
<dbReference type="Pfam" id="PF00535">
    <property type="entry name" value="Glycos_transf_2"/>
    <property type="match status" value="1"/>
</dbReference>
<accession>D2S5Z3</accession>
<dbReference type="HOGENOM" id="CLU_025996_19_9_11"/>
<dbReference type="RefSeq" id="WP_012946651.1">
    <property type="nucleotide sequence ID" value="NC_013757.1"/>
</dbReference>
<dbReference type="STRING" id="526225.Gobs_0428"/>
<evidence type="ECO:0000256" key="1">
    <source>
        <dbReference type="ARBA" id="ARBA00004776"/>
    </source>
</evidence>
<keyword evidence="7" id="KW-1185">Reference proteome</keyword>
<dbReference type="AlphaFoldDB" id="D2S5Z3"/>
<dbReference type="PANTHER" id="PTHR43179">
    <property type="entry name" value="RHAMNOSYLTRANSFERASE WBBL"/>
    <property type="match status" value="1"/>
</dbReference>
<organism evidence="6 7">
    <name type="scientific">Geodermatophilus obscurus (strain ATCC 25078 / DSM 43160 / JCM 3152 / CCUG 61914 / KCC A-0152 / KCTC 9177 / NBRC 13315 / NRRL B-3577 / G-20)</name>
    <dbReference type="NCBI Taxonomy" id="526225"/>
    <lineage>
        <taxon>Bacteria</taxon>
        <taxon>Bacillati</taxon>
        <taxon>Actinomycetota</taxon>
        <taxon>Actinomycetes</taxon>
        <taxon>Geodermatophilales</taxon>
        <taxon>Geodermatophilaceae</taxon>
        <taxon>Geodermatophilus</taxon>
    </lineage>
</organism>
<dbReference type="EMBL" id="CP001867">
    <property type="protein sequence ID" value="ADB73210.1"/>
    <property type="molecule type" value="Genomic_DNA"/>
</dbReference>
<dbReference type="InterPro" id="IPR001173">
    <property type="entry name" value="Glyco_trans_2-like"/>
</dbReference>
<evidence type="ECO:0000313" key="6">
    <source>
        <dbReference type="EMBL" id="ADB73210.1"/>
    </source>
</evidence>
<comment type="similarity">
    <text evidence="2">Belongs to the glycosyltransferase 2 family.</text>
</comment>
<sequence>MRLLTTPRNSTEAPGTWCCEFELSGDAPSRAVSAPAGQQQARVLVRLHGEPLGYLDLPLPSAGLDVGDLVRRAHAAFAPRIAAHLDQEAIEVEGRPAPAGEGCPNRVDSDGLVTVVVCTRERSAVLAVCLQRLQQLSHRDVEVLVVDNAPSDDSTRRVVEAAAATDPRIRYTREPRPGLSAARNRGLAEARGRHVLYTDDDVSVDLDWVQGVLRGFRRRPDVACVTGLVCTADITSPAEAYFDARAAAWSARTEPRLFDLAAERDGSTLYPYAPGLFGTGANFAFDRDHLRALGGFDEALGAGARTRGGEDIDVFVRVLRSGRAIAYEPAAIVWHHHRADDAALLAQLYGYGTGLSAFVAKYLLSRETRGEVLRRVVAGARRLATIPADTDARLGDQAVRPPGARRRELFGVAVGPLLYLGALRDVRRRAGDVAAAVC</sequence>
<name>D2S5Z3_GEOOG</name>
<evidence type="ECO:0000313" key="7">
    <source>
        <dbReference type="Proteomes" id="UP000001382"/>
    </source>
</evidence>
<protein>
    <submittedName>
        <fullName evidence="6">Glycosyl transferase family 2</fullName>
    </submittedName>
</protein>
<keyword evidence="3" id="KW-0328">Glycosyltransferase</keyword>
<dbReference type="GO" id="GO:0016757">
    <property type="term" value="F:glycosyltransferase activity"/>
    <property type="evidence" value="ECO:0007669"/>
    <property type="project" value="UniProtKB-KW"/>
</dbReference>
<evidence type="ECO:0000256" key="2">
    <source>
        <dbReference type="ARBA" id="ARBA00006739"/>
    </source>
</evidence>
<gene>
    <name evidence="6" type="ordered locus">Gobs_0428</name>
</gene>
<reference evidence="6 7" key="1">
    <citation type="journal article" date="2010" name="Stand. Genomic Sci.">
        <title>Complete genome sequence of Geodermatophilus obscurus type strain (G-20).</title>
        <authorList>
            <person name="Ivanova N."/>
            <person name="Sikorski J."/>
            <person name="Jando M."/>
            <person name="Munk C."/>
            <person name="Lapidus A."/>
            <person name="Glavina Del Rio T."/>
            <person name="Copeland A."/>
            <person name="Tice H."/>
            <person name="Cheng J.-F."/>
            <person name="Lucas S."/>
            <person name="Chen F."/>
            <person name="Nolan M."/>
            <person name="Bruce D."/>
            <person name="Goodwin L."/>
            <person name="Pitluck S."/>
            <person name="Mavromatis K."/>
            <person name="Mikhailova N."/>
            <person name="Pati A."/>
            <person name="Chen A."/>
            <person name="Palaniappan K."/>
            <person name="Land M."/>
            <person name="Hauser L."/>
            <person name="Chang Y.-J."/>
            <person name="Jeffries C.D."/>
            <person name="Meincke L."/>
            <person name="Brettin T."/>
            <person name="Detter J.C."/>
            <person name="Detter J.C."/>
            <person name="Rohde M."/>
            <person name="Goeker M."/>
            <person name="Bristow J."/>
            <person name="Eisen J.A."/>
            <person name="Markowitz V."/>
            <person name="Hugenholtz P."/>
            <person name="Kyrpides N.C."/>
            <person name="Klenk H.-P."/>
        </authorList>
    </citation>
    <scope>NUCLEOTIDE SEQUENCE [LARGE SCALE GENOMIC DNA]</scope>
    <source>
        <strain evidence="7">ATCC 25078 / DSM 43160 / JCM 3152 / KCC A-0152 / KCTC 9177 / NBRC 13315 / NRRL B-3577 / G-20</strain>
    </source>
</reference>
<keyword evidence="4 6" id="KW-0808">Transferase</keyword>
<dbReference type="Gene3D" id="3.90.550.10">
    <property type="entry name" value="Spore Coat Polysaccharide Biosynthesis Protein SpsA, Chain A"/>
    <property type="match status" value="1"/>
</dbReference>
<comment type="pathway">
    <text evidence="1">Cell wall biogenesis; cell wall polysaccharide biosynthesis.</text>
</comment>
<dbReference type="PANTHER" id="PTHR43179:SF12">
    <property type="entry name" value="GALACTOFURANOSYLTRANSFERASE GLFT2"/>
    <property type="match status" value="1"/>
</dbReference>
<evidence type="ECO:0000256" key="3">
    <source>
        <dbReference type="ARBA" id="ARBA00022676"/>
    </source>
</evidence>
<feature type="domain" description="Glycosyltransferase 2-like" evidence="5">
    <location>
        <begin position="114"/>
        <end position="242"/>
    </location>
</feature>
<dbReference type="eggNOG" id="COG1216">
    <property type="taxonomic scope" value="Bacteria"/>
</dbReference>
<evidence type="ECO:0000259" key="5">
    <source>
        <dbReference type="Pfam" id="PF00535"/>
    </source>
</evidence>
<evidence type="ECO:0000256" key="4">
    <source>
        <dbReference type="ARBA" id="ARBA00022679"/>
    </source>
</evidence>
<dbReference type="CAZy" id="GT2">
    <property type="family name" value="Glycosyltransferase Family 2"/>
</dbReference>